<dbReference type="InterPro" id="IPR014500">
    <property type="entry name" value="UCP019307_cupin"/>
</dbReference>
<dbReference type="SUPFAM" id="SSF51182">
    <property type="entry name" value="RmlC-like cupins"/>
    <property type="match status" value="1"/>
</dbReference>
<organism evidence="2 3">
    <name type="scientific">Saccharibacillus endophyticus</name>
    <dbReference type="NCBI Taxonomy" id="2060666"/>
    <lineage>
        <taxon>Bacteria</taxon>
        <taxon>Bacillati</taxon>
        <taxon>Bacillota</taxon>
        <taxon>Bacilli</taxon>
        <taxon>Bacillales</taxon>
        <taxon>Paenibacillaceae</taxon>
        <taxon>Saccharibacillus</taxon>
    </lineage>
</organism>
<dbReference type="RefSeq" id="WP_172246340.1">
    <property type="nucleotide sequence ID" value="NZ_BMDD01000007.1"/>
</dbReference>
<dbReference type="PANTHER" id="PTHR36448">
    <property type="entry name" value="BLR7373 PROTEIN"/>
    <property type="match status" value="1"/>
</dbReference>
<proteinExistence type="predicted"/>
<sequence>MSEKHSVQIFHFEDNGSIPNNPNLPVILYPGALIDKPEWCESVFNGNGWRNSWENGVFNYHHYHSNTHEVLGVTHGSILIRLGGEDGKSFDLKAGDVIVLPAGTGHKRITASDDFRIVGAYPDGMDYNTRLENDGKHDASIQEIAEVPLPRTDPVYGDKGPLLENWNKSMKHG</sequence>
<protein>
    <recommendedName>
        <fullName evidence="1">Cupin type-2 domain-containing protein</fullName>
    </recommendedName>
</protein>
<accession>A0ABQ2A956</accession>
<name>A0ABQ2A956_9BACL</name>
<dbReference type="EMBL" id="BMDD01000007">
    <property type="protein sequence ID" value="GGH86484.1"/>
    <property type="molecule type" value="Genomic_DNA"/>
</dbReference>
<dbReference type="CDD" id="cd02219">
    <property type="entry name" value="cupin_YjlB-like"/>
    <property type="match status" value="1"/>
</dbReference>
<evidence type="ECO:0000259" key="1">
    <source>
        <dbReference type="Pfam" id="PF07883"/>
    </source>
</evidence>
<feature type="domain" description="Cupin type-2" evidence="1">
    <location>
        <begin position="61"/>
        <end position="113"/>
    </location>
</feature>
<dbReference type="Proteomes" id="UP000605427">
    <property type="component" value="Unassembled WGS sequence"/>
</dbReference>
<dbReference type="InterPro" id="IPR047121">
    <property type="entry name" value="YjiB-like"/>
</dbReference>
<dbReference type="PIRSF" id="PIRSF019307">
    <property type="entry name" value="UCP019307"/>
    <property type="match status" value="1"/>
</dbReference>
<dbReference type="Gene3D" id="2.60.120.10">
    <property type="entry name" value="Jelly Rolls"/>
    <property type="match status" value="1"/>
</dbReference>
<gene>
    <name evidence="2" type="primary">yjlB</name>
    <name evidence="2" type="ORF">GCM10007362_46370</name>
</gene>
<comment type="caution">
    <text evidence="2">The sequence shown here is derived from an EMBL/GenBank/DDBJ whole genome shotgun (WGS) entry which is preliminary data.</text>
</comment>
<dbReference type="InterPro" id="IPR014710">
    <property type="entry name" value="RmlC-like_jellyroll"/>
</dbReference>
<dbReference type="PANTHER" id="PTHR36448:SF2">
    <property type="entry name" value="CUPIN TYPE-1 DOMAIN-CONTAINING PROTEIN"/>
    <property type="match status" value="1"/>
</dbReference>
<reference evidence="3" key="1">
    <citation type="journal article" date="2019" name="Int. J. Syst. Evol. Microbiol.">
        <title>The Global Catalogue of Microorganisms (GCM) 10K type strain sequencing project: providing services to taxonomists for standard genome sequencing and annotation.</title>
        <authorList>
            <consortium name="The Broad Institute Genomics Platform"/>
            <consortium name="The Broad Institute Genome Sequencing Center for Infectious Disease"/>
            <person name="Wu L."/>
            <person name="Ma J."/>
        </authorList>
    </citation>
    <scope>NUCLEOTIDE SEQUENCE [LARGE SCALE GENOMIC DNA]</scope>
    <source>
        <strain evidence="3">CCM 8702</strain>
    </source>
</reference>
<dbReference type="InterPro" id="IPR011051">
    <property type="entry name" value="RmlC_Cupin_sf"/>
</dbReference>
<dbReference type="Pfam" id="PF07883">
    <property type="entry name" value="Cupin_2"/>
    <property type="match status" value="1"/>
</dbReference>
<keyword evidence="3" id="KW-1185">Reference proteome</keyword>
<evidence type="ECO:0000313" key="2">
    <source>
        <dbReference type="EMBL" id="GGH86484.1"/>
    </source>
</evidence>
<dbReference type="InterPro" id="IPR013096">
    <property type="entry name" value="Cupin_2"/>
</dbReference>
<evidence type="ECO:0000313" key="3">
    <source>
        <dbReference type="Proteomes" id="UP000605427"/>
    </source>
</evidence>